<dbReference type="Gene3D" id="3.90.1150.170">
    <property type="match status" value="1"/>
</dbReference>
<dbReference type="GO" id="GO:0005737">
    <property type="term" value="C:cytoplasm"/>
    <property type="evidence" value="ECO:0007669"/>
    <property type="project" value="TreeGrafter"/>
</dbReference>
<dbReference type="Gene3D" id="3.40.640.10">
    <property type="entry name" value="Type I PLP-dependent aspartate aminotransferase-like (Major domain)"/>
    <property type="match status" value="1"/>
</dbReference>
<comment type="similarity">
    <text evidence="2 7">Belongs to the group II decarboxylase family.</text>
</comment>
<comment type="caution">
    <text evidence="8">The sequence shown here is derived from an EMBL/GenBank/DDBJ whole genome shotgun (WGS) entry which is preliminary data.</text>
</comment>
<organism evidence="8 9">
    <name type="scientific">Shackletoniella antarctica</name>
    <dbReference type="NCBI Taxonomy" id="268115"/>
    <lineage>
        <taxon>Bacteria</taxon>
        <taxon>Bacillati</taxon>
        <taxon>Cyanobacteriota</taxon>
        <taxon>Cyanophyceae</taxon>
        <taxon>Oculatellales</taxon>
        <taxon>Oculatellaceae</taxon>
        <taxon>Shackletoniella</taxon>
    </lineage>
</organism>
<evidence type="ECO:0000256" key="1">
    <source>
        <dbReference type="ARBA" id="ARBA00001933"/>
    </source>
</evidence>
<dbReference type="SUPFAM" id="SSF53383">
    <property type="entry name" value="PLP-dependent transferases"/>
    <property type="match status" value="1"/>
</dbReference>
<dbReference type="InterPro" id="IPR002129">
    <property type="entry name" value="PyrdxlP-dep_de-COase"/>
</dbReference>
<proteinExistence type="inferred from homology"/>
<dbReference type="GO" id="GO:0008483">
    <property type="term" value="F:transaminase activity"/>
    <property type="evidence" value="ECO:0007669"/>
    <property type="project" value="UniProtKB-KW"/>
</dbReference>
<keyword evidence="8" id="KW-0032">Aminotransferase</keyword>
<dbReference type="EMBL" id="QBMN01000012">
    <property type="protein sequence ID" value="PZO44879.1"/>
    <property type="molecule type" value="Genomic_DNA"/>
</dbReference>
<dbReference type="GO" id="GO:0019752">
    <property type="term" value="P:carboxylic acid metabolic process"/>
    <property type="evidence" value="ECO:0007669"/>
    <property type="project" value="InterPro"/>
</dbReference>
<reference evidence="8 9" key="2">
    <citation type="submission" date="2018-06" db="EMBL/GenBank/DDBJ databases">
        <title>Metagenomic assembly of (sub)arctic Cyanobacteria and their associated microbiome from non-axenic cultures.</title>
        <authorList>
            <person name="Baurain D."/>
        </authorList>
    </citation>
    <scope>NUCLEOTIDE SEQUENCE [LARGE SCALE GENOMIC DNA]</scope>
    <source>
        <strain evidence="8">ULC041bin1</strain>
    </source>
</reference>
<sequence>MAPSVLPAAAFIDPQGRNRAAVEAIFQRVAAQVLDYLAAAGSQGPLPEVKDIHFQGIPEQPTAIAPLLESLGDLMAQSMNPAHPGYMGHMDPLPATASIVGDWVAAALNNNMLSVEMSPALSRLEPLLLADLAQLFGLGEKSGGLLTSGGSLANLQALTVARNVKLDCLQKGLAGGPPPVIFASELAHTSIQKAAMGLGLGLEGAVLVPTNANAQMDVAGLEEKILGAIAQGQKPFAVVATAGTTVTGNIDPLPEIARIARRYDLWFHVDAAYGGAIALSPTHRHRLSGIEQADSVTFNPQKWLYVTKTCASVLFRDLGLLHSHFRVSAPYMNTETDWVNLGELSVQGTRHADVLKLWLTLQHLGKAGCAELIEASYALTDHFVAQVRQRPYLELASAPEMNLVCFRGCPPGRSPDQWNIWNADLQQHLLQQHQTFLSLPGFRGQRWLKAVLLNPFTTVAQVGELFLAIDQFAAGYRVDG</sequence>
<accession>A0A2W4WSR7</accession>
<dbReference type="Proteomes" id="UP000249081">
    <property type="component" value="Unassembled WGS sequence"/>
</dbReference>
<evidence type="ECO:0000313" key="9">
    <source>
        <dbReference type="Proteomes" id="UP000249081"/>
    </source>
</evidence>
<dbReference type="AlphaFoldDB" id="A0A2W4WSR7"/>
<keyword evidence="4 6" id="KW-0663">Pyridoxal phosphate</keyword>
<keyword evidence="8" id="KW-0808">Transferase</keyword>
<dbReference type="GO" id="GO:0030170">
    <property type="term" value="F:pyridoxal phosphate binding"/>
    <property type="evidence" value="ECO:0007669"/>
    <property type="project" value="InterPro"/>
</dbReference>
<evidence type="ECO:0000256" key="3">
    <source>
        <dbReference type="ARBA" id="ARBA00022793"/>
    </source>
</evidence>
<dbReference type="InterPro" id="IPR015422">
    <property type="entry name" value="PyrdxlP-dep_Trfase_small"/>
</dbReference>
<gene>
    <name evidence="8" type="ORF">DCF17_03015</name>
</gene>
<dbReference type="InterPro" id="IPR015421">
    <property type="entry name" value="PyrdxlP-dep_Trfase_major"/>
</dbReference>
<dbReference type="Gene3D" id="3.90.1150.10">
    <property type="entry name" value="Aspartate Aminotransferase, domain 1"/>
    <property type="match status" value="1"/>
</dbReference>
<comment type="cofactor">
    <cofactor evidence="1 6 7">
        <name>pyridoxal 5'-phosphate</name>
        <dbReference type="ChEBI" id="CHEBI:597326"/>
    </cofactor>
</comment>
<evidence type="ECO:0000313" key="8">
    <source>
        <dbReference type="EMBL" id="PZO44879.1"/>
    </source>
</evidence>
<dbReference type="Pfam" id="PF00282">
    <property type="entry name" value="Pyridoxal_deC"/>
    <property type="match status" value="1"/>
</dbReference>
<reference evidence="9" key="1">
    <citation type="submission" date="2018-04" db="EMBL/GenBank/DDBJ databases">
        <authorList>
            <person name="Cornet L."/>
        </authorList>
    </citation>
    <scope>NUCLEOTIDE SEQUENCE [LARGE SCALE GENOMIC DNA]</scope>
</reference>
<evidence type="ECO:0000256" key="4">
    <source>
        <dbReference type="ARBA" id="ARBA00022898"/>
    </source>
</evidence>
<dbReference type="PANTHER" id="PTHR45677">
    <property type="entry name" value="GLUTAMATE DECARBOXYLASE-RELATED"/>
    <property type="match status" value="1"/>
</dbReference>
<evidence type="ECO:0000256" key="7">
    <source>
        <dbReference type="RuleBase" id="RU000382"/>
    </source>
</evidence>
<keyword evidence="5 7" id="KW-0456">Lyase</keyword>
<name>A0A2W4WSR7_9CYAN</name>
<dbReference type="GO" id="GO:0004058">
    <property type="term" value="F:aromatic-L-amino-acid decarboxylase activity"/>
    <property type="evidence" value="ECO:0007669"/>
    <property type="project" value="UniProtKB-ARBA"/>
</dbReference>
<dbReference type="PANTHER" id="PTHR45677:SF8">
    <property type="entry name" value="CYSTEINE SULFINIC ACID DECARBOXYLASE"/>
    <property type="match status" value="1"/>
</dbReference>
<evidence type="ECO:0000256" key="6">
    <source>
        <dbReference type="PIRSR" id="PIRSR602129-50"/>
    </source>
</evidence>
<keyword evidence="3" id="KW-0210">Decarboxylase</keyword>
<feature type="modified residue" description="N6-(pyridoxal phosphate)lysine" evidence="6">
    <location>
        <position position="302"/>
    </location>
</feature>
<protein>
    <submittedName>
        <fullName evidence="8">Aspartate aminotransferase family protein</fullName>
    </submittedName>
</protein>
<dbReference type="InterPro" id="IPR015424">
    <property type="entry name" value="PyrdxlP-dep_Trfase"/>
</dbReference>
<evidence type="ECO:0000256" key="2">
    <source>
        <dbReference type="ARBA" id="ARBA00009533"/>
    </source>
</evidence>
<evidence type="ECO:0000256" key="5">
    <source>
        <dbReference type="ARBA" id="ARBA00023239"/>
    </source>
</evidence>